<reference evidence="4" key="1">
    <citation type="journal article" date="2022" name="Int. J. Syst. Evol. Microbiol.">
        <title>Anaeromyxobacter oryzae sp. nov., Anaeromyxobacter diazotrophicus sp. nov. and Anaeromyxobacter paludicola sp. nov., isolated from paddy soils.</title>
        <authorList>
            <person name="Itoh H."/>
            <person name="Xu Z."/>
            <person name="Mise K."/>
            <person name="Masuda Y."/>
            <person name="Ushijima N."/>
            <person name="Hayakawa C."/>
            <person name="Shiratori Y."/>
            <person name="Senoo K."/>
        </authorList>
    </citation>
    <scope>NUCLEOTIDE SEQUENCE [LARGE SCALE GENOMIC DNA]</scope>
    <source>
        <strain evidence="4">Red232</strain>
    </source>
</reference>
<feature type="region of interest" description="Disordered" evidence="2">
    <location>
        <begin position="89"/>
        <end position="135"/>
    </location>
</feature>
<accession>A0ABM7WVJ8</accession>
<evidence type="ECO:0000256" key="1">
    <source>
        <dbReference type="SAM" id="Coils"/>
    </source>
</evidence>
<feature type="compositionally biased region" description="Basic and acidic residues" evidence="2">
    <location>
        <begin position="89"/>
        <end position="108"/>
    </location>
</feature>
<evidence type="ECO:0000256" key="2">
    <source>
        <dbReference type="SAM" id="MobiDB-lite"/>
    </source>
</evidence>
<keyword evidence="4" id="KW-1185">Reference proteome</keyword>
<dbReference type="PROSITE" id="PS51257">
    <property type="entry name" value="PROKAR_LIPOPROTEIN"/>
    <property type="match status" value="1"/>
</dbReference>
<feature type="coiled-coil region" evidence="1">
    <location>
        <begin position="29"/>
        <end position="56"/>
    </location>
</feature>
<sequence length="135" mass="14687">MQSKAAMPALVAACLLAVACAPRDADIRRARVTAERRNLENALDRLEDRLVLNQSRVRFWNEMKERHESVTAIACASMEEHATEMALKRLRDGSSREVARRSSLDRARVASVHPAAAEAPAPPPPAARAATAPAP</sequence>
<proteinExistence type="predicted"/>
<dbReference type="EMBL" id="AP025591">
    <property type="protein sequence ID" value="BDG03533.1"/>
    <property type="molecule type" value="Genomic_DNA"/>
</dbReference>
<dbReference type="Proteomes" id="UP001162891">
    <property type="component" value="Chromosome"/>
</dbReference>
<dbReference type="RefSeq" id="WP_248361621.1">
    <property type="nucleotide sequence ID" value="NZ_AP025591.1"/>
</dbReference>
<protein>
    <recommendedName>
        <fullName evidence="5">Lipoprotein</fullName>
    </recommendedName>
</protein>
<gene>
    <name evidence="3" type="ORF">AMOR_25290</name>
</gene>
<organism evidence="3 4">
    <name type="scientific">Anaeromyxobacter oryzae</name>
    <dbReference type="NCBI Taxonomy" id="2918170"/>
    <lineage>
        <taxon>Bacteria</taxon>
        <taxon>Pseudomonadati</taxon>
        <taxon>Myxococcota</taxon>
        <taxon>Myxococcia</taxon>
        <taxon>Myxococcales</taxon>
        <taxon>Cystobacterineae</taxon>
        <taxon>Anaeromyxobacteraceae</taxon>
        <taxon>Anaeromyxobacter</taxon>
    </lineage>
</organism>
<name>A0ABM7WVJ8_9BACT</name>
<keyword evidence="1" id="KW-0175">Coiled coil</keyword>
<evidence type="ECO:0000313" key="4">
    <source>
        <dbReference type="Proteomes" id="UP001162891"/>
    </source>
</evidence>
<evidence type="ECO:0008006" key="5">
    <source>
        <dbReference type="Google" id="ProtNLM"/>
    </source>
</evidence>
<evidence type="ECO:0000313" key="3">
    <source>
        <dbReference type="EMBL" id="BDG03533.1"/>
    </source>
</evidence>